<protein>
    <submittedName>
        <fullName evidence="1">Uncharacterized protein</fullName>
    </submittedName>
</protein>
<proteinExistence type="predicted"/>
<organism evidence="1">
    <name type="scientific">Pseudomonas phage BL5</name>
    <dbReference type="NCBI Taxonomy" id="3109218"/>
    <lineage>
        <taxon>Viruses</taxon>
    </lineage>
</organism>
<dbReference type="EMBL" id="PP791527">
    <property type="protein sequence ID" value="XBC24014.1"/>
    <property type="molecule type" value="Genomic_DNA"/>
</dbReference>
<accession>A0AAU7B8K8</accession>
<reference evidence="1" key="1">
    <citation type="submission" date="2024-05" db="EMBL/GenBank/DDBJ databases">
        <authorList>
            <person name="Mosharraf F.B."/>
            <person name="Rowell A."/>
            <person name="Christopher M."/>
            <person name="Bernard J."/>
            <person name="Rojas K."/>
            <person name="Bono L.M."/>
        </authorList>
    </citation>
    <scope>NUCLEOTIDE SEQUENCE</scope>
</reference>
<sequence length="29" mass="3371">MGMRQSKGNPLFAKTQTLRRYRINCIAES</sequence>
<name>A0AAU7B8K8_9VIRU</name>
<evidence type="ECO:0000313" key="1">
    <source>
        <dbReference type="EMBL" id="XBC24014.1"/>
    </source>
</evidence>